<dbReference type="InterPro" id="IPR009100">
    <property type="entry name" value="AcylCoA_DH/oxidase_NM_dom_sf"/>
</dbReference>
<dbReference type="PANTHER" id="PTHR48083:SF2">
    <property type="entry name" value="MEDIUM-CHAIN SPECIFIC ACYL-COA DEHYDROGENASE, MITOCHONDRIAL"/>
    <property type="match status" value="1"/>
</dbReference>
<evidence type="ECO:0000313" key="4">
    <source>
        <dbReference type="Proteomes" id="UP000427769"/>
    </source>
</evidence>
<accession>A0A5K7ZFD1</accession>
<feature type="domain" description="Acyl-CoA oxidase/dehydrogenase middle" evidence="2">
    <location>
        <begin position="88"/>
        <end position="182"/>
    </location>
</feature>
<dbReference type="PANTHER" id="PTHR48083">
    <property type="entry name" value="MEDIUM-CHAIN SPECIFIC ACYL-COA DEHYDROGENASE, MITOCHONDRIAL-RELATED"/>
    <property type="match status" value="1"/>
</dbReference>
<dbReference type="EMBL" id="AP021875">
    <property type="protein sequence ID" value="BBO78423.1"/>
    <property type="molecule type" value="Genomic_DNA"/>
</dbReference>
<dbReference type="InterPro" id="IPR050741">
    <property type="entry name" value="Acyl-CoA_dehydrogenase"/>
</dbReference>
<dbReference type="InterPro" id="IPR006091">
    <property type="entry name" value="Acyl-CoA_Oxase/DH_mid-dom"/>
</dbReference>
<dbReference type="KEGG" id="dwd:DSCW_58400"/>
<protein>
    <recommendedName>
        <fullName evidence="2">Acyl-CoA oxidase/dehydrogenase middle domain-containing protein</fullName>
    </recommendedName>
</protein>
<reference evidence="3 4" key="1">
    <citation type="submission" date="2019-11" db="EMBL/GenBank/DDBJ databases">
        <title>Comparative genomics of hydrocarbon-degrading Desulfosarcina strains.</title>
        <authorList>
            <person name="Watanabe M."/>
            <person name="Kojima H."/>
            <person name="Fukui M."/>
        </authorList>
    </citation>
    <scope>NUCLEOTIDE SEQUENCE [LARGE SCALE GENOMIC DNA]</scope>
    <source>
        <strain evidence="3 4">PP31</strain>
    </source>
</reference>
<evidence type="ECO:0000256" key="1">
    <source>
        <dbReference type="ARBA" id="ARBA00023002"/>
    </source>
</evidence>
<dbReference type="RefSeq" id="WP_155307060.1">
    <property type="nucleotide sequence ID" value="NZ_AP021875.1"/>
</dbReference>
<dbReference type="SUPFAM" id="SSF56645">
    <property type="entry name" value="Acyl-CoA dehydrogenase NM domain-like"/>
    <property type="match status" value="1"/>
</dbReference>
<keyword evidence="1" id="KW-0560">Oxidoreductase</keyword>
<evidence type="ECO:0000313" key="3">
    <source>
        <dbReference type="EMBL" id="BBO78423.1"/>
    </source>
</evidence>
<keyword evidence="4" id="KW-1185">Reference proteome</keyword>
<dbReference type="Proteomes" id="UP000427769">
    <property type="component" value="Chromosome"/>
</dbReference>
<evidence type="ECO:0000259" key="2">
    <source>
        <dbReference type="Pfam" id="PF02770"/>
    </source>
</evidence>
<dbReference type="Gene3D" id="2.40.110.10">
    <property type="entry name" value="Butyryl-CoA Dehydrogenase, subunit A, domain 2"/>
    <property type="match status" value="1"/>
</dbReference>
<dbReference type="Pfam" id="PF02770">
    <property type="entry name" value="Acyl-CoA_dh_M"/>
    <property type="match status" value="1"/>
</dbReference>
<name>A0A5K7ZFD1_9BACT</name>
<sequence length="315" mass="35069">MLNDDTGTATYLLHALLTCPLKEIARPMDDFDAWRNVRETAGQDWAQPIERCVWGGLQCDRLAWAFFTGYQEAIRSLFPVLPSTTICAMAITEAGGNHPRDIQTFIVPADHGYRLNGEKRFITGGTHADRLFVAASTGIKDGLNWIRMVRVDRNAAGLTVVSMPPLPFIPEIAHGAVLFKDVFVPSEQVMEEDGYTGMIKPFRTIEDLHVTGAVLGYLLGIARRFGWPAEIVEQVSLLIVAVCALARQDPMSPATHVAAGGLFRQFEALIEMIDPLWARTDPETARRWERDKPVLTVADRARKARLEATRSHYGI</sequence>
<dbReference type="OrthoDB" id="4568976at2"/>
<dbReference type="GO" id="GO:0003995">
    <property type="term" value="F:acyl-CoA dehydrogenase activity"/>
    <property type="evidence" value="ECO:0007669"/>
    <property type="project" value="TreeGrafter"/>
</dbReference>
<dbReference type="InterPro" id="IPR046373">
    <property type="entry name" value="Acyl-CoA_Oxase/DH_mid-dom_sf"/>
</dbReference>
<dbReference type="AlphaFoldDB" id="A0A5K7ZFD1"/>
<dbReference type="GO" id="GO:0033539">
    <property type="term" value="P:fatty acid beta-oxidation using acyl-CoA dehydrogenase"/>
    <property type="evidence" value="ECO:0007669"/>
    <property type="project" value="TreeGrafter"/>
</dbReference>
<proteinExistence type="predicted"/>
<gene>
    <name evidence="3" type="ORF">DSCW_58400</name>
</gene>
<dbReference type="GO" id="GO:0005737">
    <property type="term" value="C:cytoplasm"/>
    <property type="evidence" value="ECO:0007669"/>
    <property type="project" value="TreeGrafter"/>
</dbReference>
<organism evidence="3 4">
    <name type="scientific">Desulfosarcina widdelii</name>
    <dbReference type="NCBI Taxonomy" id="947919"/>
    <lineage>
        <taxon>Bacteria</taxon>
        <taxon>Pseudomonadati</taxon>
        <taxon>Thermodesulfobacteriota</taxon>
        <taxon>Desulfobacteria</taxon>
        <taxon>Desulfobacterales</taxon>
        <taxon>Desulfosarcinaceae</taxon>
        <taxon>Desulfosarcina</taxon>
    </lineage>
</organism>